<keyword evidence="2" id="KW-0732">Signal</keyword>
<keyword evidence="4" id="KW-1185">Reference proteome</keyword>
<feature type="compositionally biased region" description="Low complexity" evidence="1">
    <location>
        <begin position="44"/>
        <end position="55"/>
    </location>
</feature>
<evidence type="ECO:0000256" key="1">
    <source>
        <dbReference type="SAM" id="MobiDB-lite"/>
    </source>
</evidence>
<dbReference type="Proteomes" id="UP000703269">
    <property type="component" value="Unassembled WGS sequence"/>
</dbReference>
<comment type="caution">
    <text evidence="3">The sequence shown here is derived from an EMBL/GenBank/DDBJ whole genome shotgun (WGS) entry which is preliminary data.</text>
</comment>
<proteinExistence type="predicted"/>
<dbReference type="EMBL" id="BPQB01000168">
    <property type="protein sequence ID" value="GJF00584.1"/>
    <property type="molecule type" value="Genomic_DNA"/>
</dbReference>
<name>A0A9P3GSX0_9APHY</name>
<accession>A0A9P3GSX0</accession>
<gene>
    <name evidence="3" type="ORF">PsYK624_168770</name>
</gene>
<organism evidence="3 4">
    <name type="scientific">Phanerochaete sordida</name>
    <dbReference type="NCBI Taxonomy" id="48140"/>
    <lineage>
        <taxon>Eukaryota</taxon>
        <taxon>Fungi</taxon>
        <taxon>Dikarya</taxon>
        <taxon>Basidiomycota</taxon>
        <taxon>Agaricomycotina</taxon>
        <taxon>Agaricomycetes</taxon>
        <taxon>Polyporales</taxon>
        <taxon>Phanerochaetaceae</taxon>
        <taxon>Phanerochaete</taxon>
    </lineage>
</organism>
<evidence type="ECO:0000256" key="2">
    <source>
        <dbReference type="SAM" id="SignalP"/>
    </source>
</evidence>
<evidence type="ECO:0000313" key="3">
    <source>
        <dbReference type="EMBL" id="GJF00584.1"/>
    </source>
</evidence>
<evidence type="ECO:0000313" key="4">
    <source>
        <dbReference type="Proteomes" id="UP000703269"/>
    </source>
</evidence>
<reference evidence="3 4" key="1">
    <citation type="submission" date="2021-08" db="EMBL/GenBank/DDBJ databases">
        <title>Draft Genome Sequence of Phanerochaete sordida strain YK-624.</title>
        <authorList>
            <person name="Mori T."/>
            <person name="Dohra H."/>
            <person name="Suzuki T."/>
            <person name="Kawagishi H."/>
            <person name="Hirai H."/>
        </authorList>
    </citation>
    <scope>NUCLEOTIDE SEQUENCE [LARGE SCALE GENOMIC DNA]</scope>
    <source>
        <strain evidence="3 4">YK-624</strain>
    </source>
</reference>
<feature type="region of interest" description="Disordered" evidence="1">
    <location>
        <begin position="25"/>
        <end position="63"/>
    </location>
</feature>
<dbReference type="AlphaFoldDB" id="A0A9P3GSX0"/>
<protein>
    <submittedName>
        <fullName evidence="3">Uncharacterized protein</fullName>
    </submittedName>
</protein>
<feature type="signal peptide" evidence="2">
    <location>
        <begin position="1"/>
        <end position="24"/>
    </location>
</feature>
<feature type="chain" id="PRO_5040212524" evidence="2">
    <location>
        <begin position="25"/>
        <end position="133"/>
    </location>
</feature>
<sequence length="133" mass="14531">MDASSAALLPTLVWLRVVLPQARSGTRMAHNKPPPPPTAPPSPSFRAAPAPRSSTGLRGSRRCCAAQRRRRATSACRWTPRGGFCSSKAKWSWTISSPARGRWKLRVDGALDEQVLEQQAVRFARGGPHAKYS</sequence>
<feature type="compositionally biased region" description="Pro residues" evidence="1">
    <location>
        <begin position="32"/>
        <end position="43"/>
    </location>
</feature>